<dbReference type="InterPro" id="IPR007627">
    <property type="entry name" value="RNA_pol_sigma70_r2"/>
</dbReference>
<dbReference type="PANTHER" id="PTHR47756:SF2">
    <property type="entry name" value="BLL6612 PROTEIN"/>
    <property type="match status" value="1"/>
</dbReference>
<dbReference type="SUPFAM" id="SSF88659">
    <property type="entry name" value="Sigma3 and sigma4 domains of RNA polymerase sigma factors"/>
    <property type="match status" value="1"/>
</dbReference>
<evidence type="ECO:0000256" key="2">
    <source>
        <dbReference type="ARBA" id="ARBA00023015"/>
    </source>
</evidence>
<dbReference type="SUPFAM" id="SSF88946">
    <property type="entry name" value="Sigma2 domain of RNA polymerase sigma factors"/>
    <property type="match status" value="1"/>
</dbReference>
<gene>
    <name evidence="9" type="ORF">V1633_03110</name>
</gene>
<dbReference type="InterPro" id="IPR013325">
    <property type="entry name" value="RNA_pol_sigma_r2"/>
</dbReference>
<keyword evidence="2" id="KW-0805">Transcription regulation</keyword>
<protein>
    <submittedName>
        <fullName evidence="9">RNA polymerase sigma factor</fullName>
    </submittedName>
</protein>
<evidence type="ECO:0000256" key="4">
    <source>
        <dbReference type="ARBA" id="ARBA00023163"/>
    </source>
</evidence>
<keyword evidence="10" id="KW-1185">Reference proteome</keyword>
<feature type="domain" description="RNA polymerase sigma factor 70 region 4 type 2" evidence="7">
    <location>
        <begin position="122"/>
        <end position="172"/>
    </location>
</feature>
<dbReference type="InterPro" id="IPR046531">
    <property type="entry name" value="DUF6596"/>
</dbReference>
<evidence type="ECO:0000259" key="8">
    <source>
        <dbReference type="Pfam" id="PF20239"/>
    </source>
</evidence>
<sequence>MTRPRPDTSVDEVERVFRAEYGRAVAVLVRVLGDITVAEDAVQDAFVTALRQWPENGAPPSPAGWIITTARNRAIDRLRREAARNRATDRLHRENLRSAPPHAAEPPPAEEDPVRDDRLRLIFTCCHPALSPAAQVALTLRLLGGLSTAQIAHAFLVPESTMAQRLVRAKGKIQAARIPYRVPAEAELPDRLRTVLAVVYLIFNEGYTATSGDRLAREDLGAEAIRLGRLLAELMPDEPEVLGLLALMLLVEARRPSRTDPHGALVRLADQDRRRWNRQLVAEGHRIVRQCLRRDRPGPYQLQAAIQAVHTDARTAADTDWAQIVRLYDHLLALVPGPVVALNRAVAVAEVDGPGPALALVDGLALDRYHLFHAVRADLLRRLGRTAEAARAYDTAADLTGNTVERDFLRRGRAALADG</sequence>
<organism evidence="9 10">
    <name type="scientific">Plantactinospora sonchi</name>
    <dbReference type="NCBI Taxonomy" id="1544735"/>
    <lineage>
        <taxon>Bacteria</taxon>
        <taxon>Bacillati</taxon>
        <taxon>Actinomycetota</taxon>
        <taxon>Actinomycetes</taxon>
        <taxon>Micromonosporales</taxon>
        <taxon>Micromonosporaceae</taxon>
        <taxon>Plantactinospora</taxon>
    </lineage>
</organism>
<dbReference type="InterPro" id="IPR013324">
    <property type="entry name" value="RNA_pol_sigma_r3/r4-like"/>
</dbReference>
<dbReference type="Pfam" id="PF20239">
    <property type="entry name" value="DUF6596"/>
    <property type="match status" value="1"/>
</dbReference>
<dbReference type="RefSeq" id="WP_331212587.1">
    <property type="nucleotide sequence ID" value="NZ_JAZGQK010000002.1"/>
</dbReference>
<feature type="region of interest" description="Disordered" evidence="5">
    <location>
        <begin position="84"/>
        <end position="113"/>
    </location>
</feature>
<dbReference type="InterPro" id="IPR013249">
    <property type="entry name" value="RNA_pol_sigma70_r4_t2"/>
</dbReference>
<reference evidence="9 10" key="1">
    <citation type="submission" date="2024-01" db="EMBL/GenBank/DDBJ databases">
        <title>Genome insights into Plantactinospora sonchi sp. nov.</title>
        <authorList>
            <person name="Wang L."/>
        </authorList>
    </citation>
    <scope>NUCLEOTIDE SEQUENCE [LARGE SCALE GENOMIC DNA]</scope>
    <source>
        <strain evidence="9 10">NEAU-QY2</strain>
    </source>
</reference>
<keyword evidence="4" id="KW-0804">Transcription</keyword>
<evidence type="ECO:0000256" key="5">
    <source>
        <dbReference type="SAM" id="MobiDB-lite"/>
    </source>
</evidence>
<evidence type="ECO:0000313" key="9">
    <source>
        <dbReference type="EMBL" id="MEE6257477.1"/>
    </source>
</evidence>
<accession>A0ABU7RLU5</accession>
<dbReference type="NCBIfam" id="TIGR02937">
    <property type="entry name" value="sigma70-ECF"/>
    <property type="match status" value="1"/>
</dbReference>
<dbReference type="Proteomes" id="UP001332243">
    <property type="component" value="Unassembled WGS sequence"/>
</dbReference>
<proteinExistence type="inferred from homology"/>
<feature type="compositionally biased region" description="Basic and acidic residues" evidence="5">
    <location>
        <begin position="84"/>
        <end position="96"/>
    </location>
</feature>
<evidence type="ECO:0000313" key="10">
    <source>
        <dbReference type="Proteomes" id="UP001332243"/>
    </source>
</evidence>
<dbReference type="Gene3D" id="1.10.10.10">
    <property type="entry name" value="Winged helix-like DNA-binding domain superfamily/Winged helix DNA-binding domain"/>
    <property type="match status" value="1"/>
</dbReference>
<feature type="domain" description="RNA polymerase sigma-70 region 2" evidence="6">
    <location>
        <begin position="17"/>
        <end position="82"/>
    </location>
</feature>
<keyword evidence="3" id="KW-0731">Sigma factor</keyword>
<comment type="caution">
    <text evidence="9">The sequence shown here is derived from an EMBL/GenBank/DDBJ whole genome shotgun (WGS) entry which is preliminary data.</text>
</comment>
<dbReference type="InterPro" id="IPR036388">
    <property type="entry name" value="WH-like_DNA-bd_sf"/>
</dbReference>
<evidence type="ECO:0000256" key="1">
    <source>
        <dbReference type="ARBA" id="ARBA00010641"/>
    </source>
</evidence>
<comment type="similarity">
    <text evidence="1">Belongs to the sigma-70 factor family. ECF subfamily.</text>
</comment>
<dbReference type="EMBL" id="JAZGQK010000002">
    <property type="protein sequence ID" value="MEE6257477.1"/>
    <property type="molecule type" value="Genomic_DNA"/>
</dbReference>
<dbReference type="InterPro" id="IPR014284">
    <property type="entry name" value="RNA_pol_sigma-70_dom"/>
</dbReference>
<evidence type="ECO:0000259" key="7">
    <source>
        <dbReference type="Pfam" id="PF08281"/>
    </source>
</evidence>
<dbReference type="Pfam" id="PF04542">
    <property type="entry name" value="Sigma70_r2"/>
    <property type="match status" value="1"/>
</dbReference>
<name>A0ABU7RLU5_9ACTN</name>
<dbReference type="Pfam" id="PF08281">
    <property type="entry name" value="Sigma70_r4_2"/>
    <property type="match status" value="1"/>
</dbReference>
<evidence type="ECO:0000256" key="3">
    <source>
        <dbReference type="ARBA" id="ARBA00023082"/>
    </source>
</evidence>
<feature type="domain" description="DUF6596" evidence="8">
    <location>
        <begin position="191"/>
        <end position="290"/>
    </location>
</feature>
<dbReference type="Gene3D" id="1.10.1740.10">
    <property type="match status" value="1"/>
</dbReference>
<evidence type="ECO:0000259" key="6">
    <source>
        <dbReference type="Pfam" id="PF04542"/>
    </source>
</evidence>
<dbReference type="PANTHER" id="PTHR47756">
    <property type="entry name" value="BLL6612 PROTEIN-RELATED"/>
    <property type="match status" value="1"/>
</dbReference>